<sequence>MIQIFGMPFQQTDMWPSGSIESMIVQRMNEDQIVYSYQSVDELSFELKLRKNIIASARAMNEGHADFEIFENSRCNPQYWHLTRSGGFQLKRDVMPSDAIQDIYKNSSLYAFECATAKVIIYYHAVLNSIGEHLFNRLFRPLYLYSWHFDPDLGIHAIKTRHFLPGDIVYFNNPDFDPEASWWRGENAVVLEDDTYFGHGVGIGTAEQIIDALNQKRKPGEGNQSAYLTNSVARPSFKHLANISMLPRGYRDYKVQYIKVHHNEISISCDRHLFYLNEVYKRITYSNPFS</sequence>
<dbReference type="AlphaFoldDB" id="A0A0H4KJ98"/>
<dbReference type="GO" id="GO:0003810">
    <property type="term" value="F:protein-glutamine gamma-glutamyltransferase activity"/>
    <property type="evidence" value="ECO:0007669"/>
    <property type="project" value="InterPro"/>
</dbReference>
<name>A0A0H4KJ98_9BACI</name>
<keyword evidence="2" id="KW-0749">Sporulation</keyword>
<dbReference type="KEGG" id="beo:BEH_12900"/>
<evidence type="ECO:0000313" key="5">
    <source>
        <dbReference type="Proteomes" id="UP000036202"/>
    </source>
</evidence>
<reference evidence="5" key="2">
    <citation type="submission" date="2015-06" db="EMBL/GenBank/DDBJ databases">
        <title>Genome Sequence of Bacillus endophyticus and Analysis of its Companion Mechanism in the Ketogulonigenium vulgare-Bacillus strain Consortium.</title>
        <authorList>
            <person name="Jia N."/>
            <person name="Du J."/>
            <person name="Ding M.-Z."/>
            <person name="Gao F."/>
            <person name="Yuan Y.-J."/>
        </authorList>
    </citation>
    <scope>NUCLEOTIDE SEQUENCE [LARGE SCALE GENOMIC DNA]</scope>
    <source>
        <strain evidence="5">Hbe603</strain>
    </source>
</reference>
<protein>
    <submittedName>
        <fullName evidence="4">Protein-glutamine gamma-glutamyltransferase</fullName>
    </submittedName>
</protein>
<evidence type="ECO:0000256" key="1">
    <source>
        <dbReference type="ARBA" id="ARBA00022679"/>
    </source>
</evidence>
<evidence type="ECO:0000256" key="3">
    <source>
        <dbReference type="ARBA" id="ARBA00023315"/>
    </source>
</evidence>
<dbReference type="HAMAP" id="MF_00727">
    <property type="entry name" value="Tgl"/>
    <property type="match status" value="1"/>
</dbReference>
<dbReference type="GO" id="GO:0030435">
    <property type="term" value="P:sporulation resulting in formation of a cellular spore"/>
    <property type="evidence" value="ECO:0007669"/>
    <property type="project" value="UniProtKB-KW"/>
</dbReference>
<keyword evidence="5" id="KW-1185">Reference proteome</keyword>
<dbReference type="NCBIfam" id="NF002869">
    <property type="entry name" value="PRK03187.1"/>
    <property type="match status" value="1"/>
</dbReference>
<dbReference type="PATRIC" id="fig|135735.6.peg.2718"/>
<dbReference type="Pfam" id="PF20085">
    <property type="entry name" value="TGL"/>
    <property type="match status" value="1"/>
</dbReference>
<dbReference type="OrthoDB" id="1845399at2"/>
<keyword evidence="3" id="KW-0012">Acyltransferase</keyword>
<accession>A0A0H4KJ98</accession>
<dbReference type="RefSeq" id="WP_040057482.1">
    <property type="nucleotide sequence ID" value="NZ_CP011974.1"/>
</dbReference>
<dbReference type="InterPro" id="IPR020916">
    <property type="entry name" value="Gln_gamma-glutamylTfrase_bac"/>
</dbReference>
<dbReference type="Proteomes" id="UP000036202">
    <property type="component" value="Chromosome"/>
</dbReference>
<keyword evidence="1 4" id="KW-0808">Transferase</keyword>
<dbReference type="EMBL" id="CP011974">
    <property type="protein sequence ID" value="AKO92906.1"/>
    <property type="molecule type" value="Genomic_DNA"/>
</dbReference>
<gene>
    <name evidence="4" type="ORF">BEH_12900</name>
</gene>
<evidence type="ECO:0000256" key="2">
    <source>
        <dbReference type="ARBA" id="ARBA00022969"/>
    </source>
</evidence>
<reference evidence="4 5" key="1">
    <citation type="journal article" date="2015" name="PLoS ONE">
        <title>Genome Sequence of Bacillus endophyticus and Analysis of Its Companion Mechanism in the Ketogulonigenium vulgare-Bacillus Strain Consortium.</title>
        <authorList>
            <person name="Jia N."/>
            <person name="Du J."/>
            <person name="Ding M.Z."/>
            <person name="Gao F."/>
            <person name="Yuan Y.J."/>
        </authorList>
    </citation>
    <scope>NUCLEOTIDE SEQUENCE [LARGE SCALE GENOMIC DNA]</scope>
    <source>
        <strain evidence="4 5">Hbe603</strain>
    </source>
</reference>
<evidence type="ECO:0000313" key="4">
    <source>
        <dbReference type="EMBL" id="AKO92906.1"/>
    </source>
</evidence>
<organism evidence="4 5">
    <name type="scientific">Priestia filamentosa</name>
    <dbReference type="NCBI Taxonomy" id="1402861"/>
    <lineage>
        <taxon>Bacteria</taxon>
        <taxon>Bacillati</taxon>
        <taxon>Bacillota</taxon>
        <taxon>Bacilli</taxon>
        <taxon>Bacillales</taxon>
        <taxon>Bacillaceae</taxon>
        <taxon>Priestia</taxon>
    </lineage>
</organism>
<proteinExistence type="inferred from homology"/>